<feature type="compositionally biased region" description="Basic and acidic residues" evidence="2">
    <location>
        <begin position="159"/>
        <end position="168"/>
    </location>
</feature>
<feature type="region of interest" description="Disordered" evidence="2">
    <location>
        <begin position="1"/>
        <end position="141"/>
    </location>
</feature>
<feature type="compositionally biased region" description="Basic and acidic residues" evidence="2">
    <location>
        <begin position="1"/>
        <end position="13"/>
    </location>
</feature>
<gene>
    <name evidence="4" type="ORF">SAMN06265368_0012</name>
</gene>
<feature type="compositionally biased region" description="Low complexity" evidence="2">
    <location>
        <begin position="811"/>
        <end position="841"/>
    </location>
</feature>
<feature type="region of interest" description="Disordered" evidence="2">
    <location>
        <begin position="955"/>
        <end position="989"/>
    </location>
</feature>
<keyword evidence="5" id="KW-1185">Reference proteome</keyword>
<feature type="compositionally biased region" description="Basic residues" evidence="2">
    <location>
        <begin position="23"/>
        <end position="34"/>
    </location>
</feature>
<proteinExistence type="predicted"/>
<dbReference type="InterPro" id="IPR006597">
    <property type="entry name" value="Sel1-like"/>
</dbReference>
<protein>
    <submittedName>
        <fullName evidence="4">Sel1 repeat-containing protein</fullName>
    </submittedName>
</protein>
<feature type="compositionally biased region" description="Low complexity" evidence="2">
    <location>
        <begin position="889"/>
        <end position="902"/>
    </location>
</feature>
<evidence type="ECO:0000259" key="3">
    <source>
        <dbReference type="Pfam" id="PF01471"/>
    </source>
</evidence>
<evidence type="ECO:0000256" key="2">
    <source>
        <dbReference type="SAM" id="MobiDB-lite"/>
    </source>
</evidence>
<evidence type="ECO:0000256" key="1">
    <source>
        <dbReference type="SAM" id="Coils"/>
    </source>
</evidence>
<dbReference type="SMART" id="SM00671">
    <property type="entry name" value="SEL1"/>
    <property type="match status" value="4"/>
</dbReference>
<feature type="region of interest" description="Disordered" evidence="2">
    <location>
        <begin position="746"/>
        <end position="922"/>
    </location>
</feature>
<evidence type="ECO:0000313" key="4">
    <source>
        <dbReference type="EMBL" id="SNZ05021.1"/>
    </source>
</evidence>
<dbReference type="OrthoDB" id="5295703at2"/>
<feature type="compositionally biased region" description="Low complexity" evidence="2">
    <location>
        <begin position="103"/>
        <end position="126"/>
    </location>
</feature>
<dbReference type="Proteomes" id="UP000219439">
    <property type="component" value="Unassembled WGS sequence"/>
</dbReference>
<dbReference type="RefSeq" id="WP_141401138.1">
    <property type="nucleotide sequence ID" value="NZ_OBEL01000001.1"/>
</dbReference>
<reference evidence="4 5" key="1">
    <citation type="submission" date="2017-09" db="EMBL/GenBank/DDBJ databases">
        <authorList>
            <person name="Ehlers B."/>
            <person name="Leendertz F.H."/>
        </authorList>
    </citation>
    <scope>NUCLEOTIDE SEQUENCE [LARGE SCALE GENOMIC DNA]</scope>
    <source>
        <strain evidence="4 5">DSM 18289</strain>
    </source>
</reference>
<dbReference type="InterPro" id="IPR011990">
    <property type="entry name" value="TPR-like_helical_dom_sf"/>
</dbReference>
<evidence type="ECO:0000313" key="5">
    <source>
        <dbReference type="Proteomes" id="UP000219439"/>
    </source>
</evidence>
<feature type="region of interest" description="Disordered" evidence="2">
    <location>
        <begin position="156"/>
        <end position="178"/>
    </location>
</feature>
<dbReference type="PANTHER" id="PTHR11102:SF160">
    <property type="entry name" value="ERAD-ASSOCIATED E3 UBIQUITIN-PROTEIN LIGASE COMPONENT HRD3"/>
    <property type="match status" value="1"/>
</dbReference>
<keyword evidence="1" id="KW-0175">Coiled coil</keyword>
<dbReference type="Pfam" id="PF08238">
    <property type="entry name" value="Sel1"/>
    <property type="match status" value="4"/>
</dbReference>
<dbReference type="PANTHER" id="PTHR11102">
    <property type="entry name" value="SEL-1-LIKE PROTEIN"/>
    <property type="match status" value="1"/>
</dbReference>
<dbReference type="Gene3D" id="1.25.40.10">
    <property type="entry name" value="Tetratricopeptide repeat domain"/>
    <property type="match status" value="1"/>
</dbReference>
<feature type="compositionally biased region" description="Polar residues" evidence="2">
    <location>
        <begin position="127"/>
        <end position="141"/>
    </location>
</feature>
<dbReference type="InterPro" id="IPR002477">
    <property type="entry name" value="Peptidoglycan-bd-like"/>
</dbReference>
<feature type="coiled-coil region" evidence="1">
    <location>
        <begin position="552"/>
        <end position="606"/>
    </location>
</feature>
<dbReference type="InterPro" id="IPR036365">
    <property type="entry name" value="PGBD-like_sf"/>
</dbReference>
<dbReference type="InterPro" id="IPR036366">
    <property type="entry name" value="PGBDSf"/>
</dbReference>
<sequence length="1565" mass="168193">MIDETFRTERDVGDFIESAGRPVRSRSRRQKRRMPLSPASRQPRHNPQSRMDLLHAIEDIENQLQIMAGPHGPSYEQDYISERPFGRGAQRSPGFADRRSFERPSQSSSYQSGSASRPPRSQASPQNARQSQNSRSHQDQYMSRLERIEEQISRVTQALDDRSREPRHTRPAPFSMDIPDANYASEESYMAAEPALASPRMSGGSRMKEPHARPGRIYKAQARTGSQIHSSAAGRDQKPSLDNAIRQIMDRARTLNEDYSDSHSLSENGHENDEAVLGILRDEVANLRELLEQANFSGATEQTLNEIASLSGRIDSMSTLLGQERSDPKVQDALRDIHALLDKPAQDPTIDGHFDRILEKLDTLPLRNHDEEFAQLSSQLDMLRNMLNNAPQAQHFSSLEGQISNLADRLASLESNVRESQQQTPSNASNSEDLDYRLQSLQGLLEQLNPSDRLMRLEDQLVSLADRLEHGSDNVRGPLDALANQVESLASLVGEQGQVSQEKTFAALADRVAELDQRLREGQDSENRFDHVEQTLARIDDMLARQMETSGLSGIEDRLANLTQKLDQQASVPLGTTSAAFDPRALAGLEAQISGLADRLDAATRDPYDTAHFEALTSRLDSLAEQFDRSQSRFDAVDRLGQDIQRLAQQPQNTPTGGGAAVLEQTESLAEAAAMRALQQVGPLGTSSGDSTLDAILDGLKDDMHGLRQMAQAKEDATQQGLHSVSKTLNGIVDRLASLEDQVRKSERDMPPAIQMAQQTTHASDQPSGEQDKPAKGGLGRLLGRKKKKQTDLVGETPTPANTKTPDGKPLSAQQLLAQRAAMGRTASSPQATSASATATSRPVAHGGARPAPSIQLSGKAGNRATAAASSAPQIQPDMQPGLVEDSVQQQAAPAVRAQGAQIIRDDTGPSPQRNASGAASKADFIAAARRAAQAAARESEQAETDRSVAQSLMDRLKGKRKTKEDAGQASADPKGDEPKMNRKQRRAAVADAARLAKQNKADQENTAEALRMMADEAIDPAMASADARALLDEDQGQKNSLFSRIGQTVSRNSRPLLLAAAAILLAITTLQMAKNPESSLYALFNDTTPKVQAQSDNTRSDVTPGVLNGGNLAIDNPENLEPQITLPASKGAEVPKIGEGSSITPSSGSLVPDLVGEAADRAIAFSSPSLTSGATSGPTIEAGKVQQEALGPRRPEVVQDHANAQPQAGISGNAGIDLTPTSAINRSELPGLGQQAARQPMPKALNAEALAQSSGTSVSSAIQSAAQMNSLLSPGVSTSPIMTAADGGDSLAQFELGRRLTLGEGVSVDMKKAAEWFEKAANQSMPQAQYSLANLYEKGHGVKKDLMVARLWYERAAKSGNVKAMHNLAVILAEGGLGKPDFKQASDWFIKAADHGLKDSQYNLAILFARGMGVKQDLVQSYKWFAIAAHNGDRGATAKRDEVSRVLTGSQLKTAKAIVEAWIPKMAKPSANQVASIPDAWRVTAGAVPGQAGVKLVDPGKPSPDIIRQAQGMLSALGFKTGRPDGKIGPRTRTAIRNFQKSAGFPIDGKLSPALMQALAIRLG</sequence>
<organism evidence="4 5">
    <name type="scientific">Cohaesibacter gelatinilyticus</name>
    <dbReference type="NCBI Taxonomy" id="372072"/>
    <lineage>
        <taxon>Bacteria</taxon>
        <taxon>Pseudomonadati</taxon>
        <taxon>Pseudomonadota</taxon>
        <taxon>Alphaproteobacteria</taxon>
        <taxon>Hyphomicrobiales</taxon>
        <taxon>Cohaesibacteraceae</taxon>
    </lineage>
</organism>
<feature type="compositionally biased region" description="Polar residues" evidence="2">
    <location>
        <begin position="756"/>
        <end position="769"/>
    </location>
</feature>
<dbReference type="SUPFAM" id="SSF81901">
    <property type="entry name" value="HCP-like"/>
    <property type="match status" value="1"/>
</dbReference>
<accession>A0A285NBG6</accession>
<dbReference type="Gene3D" id="1.10.101.10">
    <property type="entry name" value="PGBD-like superfamily/PGBD"/>
    <property type="match status" value="1"/>
</dbReference>
<feature type="coiled-coil region" evidence="1">
    <location>
        <begin position="366"/>
        <end position="423"/>
    </location>
</feature>
<dbReference type="SUPFAM" id="SSF47090">
    <property type="entry name" value="PGBD-like"/>
    <property type="match status" value="1"/>
</dbReference>
<dbReference type="EMBL" id="OBEL01000001">
    <property type="protein sequence ID" value="SNZ05021.1"/>
    <property type="molecule type" value="Genomic_DNA"/>
</dbReference>
<name>A0A285NBG6_9HYPH</name>
<dbReference type="Pfam" id="PF01471">
    <property type="entry name" value="PG_binding_1"/>
    <property type="match status" value="1"/>
</dbReference>
<dbReference type="InterPro" id="IPR050767">
    <property type="entry name" value="Sel1_AlgK"/>
</dbReference>
<feature type="region of interest" description="Disordered" evidence="2">
    <location>
        <begin position="1206"/>
        <end position="1227"/>
    </location>
</feature>
<feature type="domain" description="Peptidoglycan binding-like" evidence="3">
    <location>
        <begin position="1507"/>
        <end position="1560"/>
    </location>
</feature>